<gene>
    <name evidence="1" type="ORF">BO94DRAFT_284813</name>
</gene>
<protein>
    <submittedName>
        <fullName evidence="1">Uncharacterized protein</fullName>
    </submittedName>
</protein>
<evidence type="ECO:0000313" key="1">
    <source>
        <dbReference type="EMBL" id="PWY94798.1"/>
    </source>
</evidence>
<sequence>MAKRPVRPWIPTVNCNVTALAISRIPPPPSSTGSWASLLSVSPILCLLLSPLQVSLLSFFVLDIGYGSSIPLVLTYLVLGKRGRSGGVSPGAATIYRAACPRHPLISEGN</sequence>
<dbReference type="GeneID" id="37108797"/>
<accession>A0A317XCX1</accession>
<dbReference type="AlphaFoldDB" id="A0A317XCX1"/>
<dbReference type="Proteomes" id="UP000246702">
    <property type="component" value="Unassembled WGS sequence"/>
</dbReference>
<organism evidence="1 2">
    <name type="scientific">Aspergillus sclerotioniger CBS 115572</name>
    <dbReference type="NCBI Taxonomy" id="1450535"/>
    <lineage>
        <taxon>Eukaryota</taxon>
        <taxon>Fungi</taxon>
        <taxon>Dikarya</taxon>
        <taxon>Ascomycota</taxon>
        <taxon>Pezizomycotina</taxon>
        <taxon>Eurotiomycetes</taxon>
        <taxon>Eurotiomycetidae</taxon>
        <taxon>Eurotiales</taxon>
        <taxon>Aspergillaceae</taxon>
        <taxon>Aspergillus</taxon>
        <taxon>Aspergillus subgen. Circumdati</taxon>
    </lineage>
</organism>
<keyword evidence="2" id="KW-1185">Reference proteome</keyword>
<name>A0A317XCX1_9EURO</name>
<evidence type="ECO:0000313" key="2">
    <source>
        <dbReference type="Proteomes" id="UP000246702"/>
    </source>
</evidence>
<dbReference type="RefSeq" id="XP_025471559.1">
    <property type="nucleotide sequence ID" value="XM_025606654.1"/>
</dbReference>
<dbReference type="EMBL" id="MSFK01000004">
    <property type="protein sequence ID" value="PWY94798.1"/>
    <property type="molecule type" value="Genomic_DNA"/>
</dbReference>
<reference evidence="1 2" key="1">
    <citation type="submission" date="2016-12" db="EMBL/GenBank/DDBJ databases">
        <title>The genomes of Aspergillus section Nigri reveals drivers in fungal speciation.</title>
        <authorList>
            <consortium name="DOE Joint Genome Institute"/>
            <person name="Vesth T.C."/>
            <person name="Nybo J."/>
            <person name="Theobald S."/>
            <person name="Brandl J."/>
            <person name="Frisvad J.C."/>
            <person name="Nielsen K.F."/>
            <person name="Lyhne E.K."/>
            <person name="Kogle M.E."/>
            <person name="Kuo A."/>
            <person name="Riley R."/>
            <person name="Clum A."/>
            <person name="Nolan M."/>
            <person name="Lipzen A."/>
            <person name="Salamov A."/>
            <person name="Henrissat B."/>
            <person name="Wiebenga A."/>
            <person name="De Vries R.P."/>
            <person name="Grigoriev I.V."/>
            <person name="Mortensen U.H."/>
            <person name="Andersen M.R."/>
            <person name="Baker S.E."/>
        </authorList>
    </citation>
    <scope>NUCLEOTIDE SEQUENCE [LARGE SCALE GENOMIC DNA]</scope>
    <source>
        <strain evidence="1 2">CBS 115572</strain>
    </source>
</reference>
<comment type="caution">
    <text evidence="1">The sequence shown here is derived from an EMBL/GenBank/DDBJ whole genome shotgun (WGS) entry which is preliminary data.</text>
</comment>
<proteinExistence type="predicted"/>